<proteinExistence type="predicted"/>
<evidence type="ECO:0000313" key="3">
    <source>
        <dbReference type="Proteomes" id="UP000290289"/>
    </source>
</evidence>
<dbReference type="Proteomes" id="UP000290289">
    <property type="component" value="Chromosome 14"/>
</dbReference>
<feature type="compositionally biased region" description="Polar residues" evidence="1">
    <location>
        <begin position="1"/>
        <end position="15"/>
    </location>
</feature>
<sequence length="60" mass="6366">MVPAVSTTLNPKATSQGGGRPQNGTLWPARLRQPNSMSRSLDCTDERKRVSGSGANVVRA</sequence>
<gene>
    <name evidence="2" type="ORF">DVH24_039921</name>
</gene>
<evidence type="ECO:0000256" key="1">
    <source>
        <dbReference type="SAM" id="MobiDB-lite"/>
    </source>
</evidence>
<evidence type="ECO:0000313" key="2">
    <source>
        <dbReference type="EMBL" id="RXH77950.1"/>
    </source>
</evidence>
<accession>A0A498I425</accession>
<comment type="caution">
    <text evidence="2">The sequence shown here is derived from an EMBL/GenBank/DDBJ whole genome shotgun (WGS) entry which is preliminary data.</text>
</comment>
<dbReference type="AlphaFoldDB" id="A0A498I425"/>
<organism evidence="2 3">
    <name type="scientific">Malus domestica</name>
    <name type="common">Apple</name>
    <name type="synonym">Pyrus malus</name>
    <dbReference type="NCBI Taxonomy" id="3750"/>
    <lineage>
        <taxon>Eukaryota</taxon>
        <taxon>Viridiplantae</taxon>
        <taxon>Streptophyta</taxon>
        <taxon>Embryophyta</taxon>
        <taxon>Tracheophyta</taxon>
        <taxon>Spermatophyta</taxon>
        <taxon>Magnoliopsida</taxon>
        <taxon>eudicotyledons</taxon>
        <taxon>Gunneridae</taxon>
        <taxon>Pentapetalae</taxon>
        <taxon>rosids</taxon>
        <taxon>fabids</taxon>
        <taxon>Rosales</taxon>
        <taxon>Rosaceae</taxon>
        <taxon>Amygdaloideae</taxon>
        <taxon>Maleae</taxon>
        <taxon>Malus</taxon>
    </lineage>
</organism>
<dbReference type="STRING" id="3750.A0A498I425"/>
<name>A0A498I425_MALDO</name>
<protein>
    <submittedName>
        <fullName evidence="2">Uncharacterized protein</fullName>
    </submittedName>
</protein>
<reference evidence="2 3" key="1">
    <citation type="submission" date="2018-10" db="EMBL/GenBank/DDBJ databases">
        <title>A high-quality apple genome assembly.</title>
        <authorList>
            <person name="Hu J."/>
        </authorList>
    </citation>
    <scope>NUCLEOTIDE SEQUENCE [LARGE SCALE GENOMIC DNA]</scope>
    <source>
        <strain evidence="3">cv. HFTH1</strain>
        <tissue evidence="2">Young leaf</tissue>
    </source>
</reference>
<dbReference type="EMBL" id="RDQH01000340">
    <property type="protein sequence ID" value="RXH77950.1"/>
    <property type="molecule type" value="Genomic_DNA"/>
</dbReference>
<keyword evidence="3" id="KW-1185">Reference proteome</keyword>
<feature type="region of interest" description="Disordered" evidence="1">
    <location>
        <begin position="1"/>
        <end position="60"/>
    </location>
</feature>